<dbReference type="CDD" id="cd00067">
    <property type="entry name" value="GAL4"/>
    <property type="match status" value="1"/>
</dbReference>
<dbReference type="InterPro" id="IPR001138">
    <property type="entry name" value="Zn2Cys6_DnaBD"/>
</dbReference>
<evidence type="ECO:0000256" key="3">
    <source>
        <dbReference type="SAM" id="MobiDB-lite"/>
    </source>
</evidence>
<dbReference type="CDD" id="cd12148">
    <property type="entry name" value="fungal_TF_MHR"/>
    <property type="match status" value="1"/>
</dbReference>
<dbReference type="PANTHER" id="PTHR46910:SF25">
    <property type="entry name" value="ABC-TRANSPORTER-REGULATING TRANSCRIPTION FACTOR"/>
    <property type="match status" value="1"/>
</dbReference>
<feature type="compositionally biased region" description="Polar residues" evidence="3">
    <location>
        <begin position="108"/>
        <end position="118"/>
    </location>
</feature>
<evidence type="ECO:0000313" key="6">
    <source>
        <dbReference type="Proteomes" id="UP000738349"/>
    </source>
</evidence>
<keyword evidence="1" id="KW-0479">Metal-binding</keyword>
<dbReference type="SMART" id="SM00906">
    <property type="entry name" value="Fungal_trans"/>
    <property type="match status" value="1"/>
</dbReference>
<comment type="caution">
    <text evidence="5">The sequence shown here is derived from an EMBL/GenBank/DDBJ whole genome shotgun (WGS) entry which is preliminary data.</text>
</comment>
<dbReference type="InterPro" id="IPR036864">
    <property type="entry name" value="Zn2-C6_fun-type_DNA-bd_sf"/>
</dbReference>
<dbReference type="InterPro" id="IPR007219">
    <property type="entry name" value="XnlR_reg_dom"/>
</dbReference>
<evidence type="ECO:0000313" key="5">
    <source>
        <dbReference type="EMBL" id="KAH7121423.1"/>
    </source>
</evidence>
<evidence type="ECO:0000259" key="4">
    <source>
        <dbReference type="PROSITE" id="PS50048"/>
    </source>
</evidence>
<dbReference type="GO" id="GO:0003677">
    <property type="term" value="F:DNA binding"/>
    <property type="evidence" value="ECO:0007669"/>
    <property type="project" value="InterPro"/>
</dbReference>
<reference evidence="5" key="1">
    <citation type="journal article" date="2021" name="Nat. Commun.">
        <title>Genetic determinants of endophytism in the Arabidopsis root mycobiome.</title>
        <authorList>
            <person name="Mesny F."/>
            <person name="Miyauchi S."/>
            <person name="Thiergart T."/>
            <person name="Pickel B."/>
            <person name="Atanasova L."/>
            <person name="Karlsson M."/>
            <person name="Huettel B."/>
            <person name="Barry K.W."/>
            <person name="Haridas S."/>
            <person name="Chen C."/>
            <person name="Bauer D."/>
            <person name="Andreopoulos W."/>
            <person name="Pangilinan J."/>
            <person name="LaButti K."/>
            <person name="Riley R."/>
            <person name="Lipzen A."/>
            <person name="Clum A."/>
            <person name="Drula E."/>
            <person name="Henrissat B."/>
            <person name="Kohler A."/>
            <person name="Grigoriev I.V."/>
            <person name="Martin F.M."/>
            <person name="Hacquard S."/>
        </authorList>
    </citation>
    <scope>NUCLEOTIDE SEQUENCE</scope>
    <source>
        <strain evidence="5">MPI-CAGE-AT-0147</strain>
    </source>
</reference>
<gene>
    <name evidence="5" type="ORF">EDB81DRAFT_700239</name>
</gene>
<dbReference type="InterPro" id="IPR050987">
    <property type="entry name" value="AtrR-like"/>
</dbReference>
<dbReference type="SMART" id="SM00066">
    <property type="entry name" value="GAL4"/>
    <property type="match status" value="1"/>
</dbReference>
<feature type="domain" description="Zn(2)-C6 fungal-type" evidence="4">
    <location>
        <begin position="21"/>
        <end position="51"/>
    </location>
</feature>
<proteinExistence type="predicted"/>
<dbReference type="AlphaFoldDB" id="A0A9P9DLG4"/>
<dbReference type="GO" id="GO:0008270">
    <property type="term" value="F:zinc ion binding"/>
    <property type="evidence" value="ECO:0007669"/>
    <property type="project" value="InterPro"/>
</dbReference>
<dbReference type="SUPFAM" id="SSF57701">
    <property type="entry name" value="Zn2/Cys6 DNA-binding domain"/>
    <property type="match status" value="1"/>
</dbReference>
<dbReference type="Pfam" id="PF00172">
    <property type="entry name" value="Zn_clus"/>
    <property type="match status" value="1"/>
</dbReference>
<evidence type="ECO:0000256" key="2">
    <source>
        <dbReference type="ARBA" id="ARBA00023242"/>
    </source>
</evidence>
<dbReference type="GO" id="GO:0000981">
    <property type="term" value="F:DNA-binding transcription factor activity, RNA polymerase II-specific"/>
    <property type="evidence" value="ECO:0007669"/>
    <property type="project" value="InterPro"/>
</dbReference>
<name>A0A9P9DLG4_9HYPO</name>
<dbReference type="PROSITE" id="PS50048">
    <property type="entry name" value="ZN2_CY6_FUNGAL_2"/>
    <property type="match status" value="1"/>
</dbReference>
<dbReference type="PANTHER" id="PTHR46910">
    <property type="entry name" value="TRANSCRIPTION FACTOR PDR1"/>
    <property type="match status" value="1"/>
</dbReference>
<dbReference type="Pfam" id="PF04082">
    <property type="entry name" value="Fungal_trans"/>
    <property type="match status" value="1"/>
</dbReference>
<keyword evidence="2" id="KW-0539">Nucleus</keyword>
<accession>A0A9P9DLG4</accession>
<keyword evidence="6" id="KW-1185">Reference proteome</keyword>
<sequence length="700" mass="77963">MATMFTPPNEPEAARSNRRKVCDLCFTKKIKCDMLKPVCSNCILYKADCKTSIIRRKANPPKAKAAPLSQTVQGQLGGETLEARLARIEKQLQEVLASAKEVHRPDTAPQSNAGSSSDGFEHADVMMDPAMRAAISEDAGQLNPWRFDPIQPQLYHGAEPDAFVLPPLDEVLPIVDHYFACFNSVIPLFHQDAFMHMLNSWYNDPMPRDRGTWAAVQIVMALAFRTPRLTAVDSPVVQIEKADQCLRCAQSVISELVTRESDLLGVQILLGVVMLFQNSRDPKPASVIVGTAVRLAHRLGLHAADASRYFNHDEVEQRSRVFWIAYTLDKDISLRAYTPSTLFDDDIDIPLPALAPADSAGLIWTQNGQVHFNYHRRRVELAHIEGKVYDLLYSNRATKVKGAERQQRVARLQAMLDAWYERIPSVFHIENAASNVGPSQLVQLTKMHHAYLLAEVMIHGIYSHNADWVQRISSFSRSAMHSTEKIPQTHGNQTCYSNRQQSAPLPDGWSKCVEVSRGCMKLFQGATPTECLIWYDPRFSFEEDPRLTPNRQCSCAHFSGLIIILANMSINPSHELVAQDQHIALKALTLFDQLLDIVEDDAFRALRIVIGELSEKANAAVENQRLESSEGVFGSLDALVPMGTEALDFLPEMELYGEAGGVFAAVDEQEVLRGSVFGLLDGGEGLPGMTTIADLDDFLR</sequence>
<dbReference type="GO" id="GO:0006351">
    <property type="term" value="P:DNA-templated transcription"/>
    <property type="evidence" value="ECO:0007669"/>
    <property type="project" value="InterPro"/>
</dbReference>
<organism evidence="5 6">
    <name type="scientific">Dactylonectria macrodidyma</name>
    <dbReference type="NCBI Taxonomy" id="307937"/>
    <lineage>
        <taxon>Eukaryota</taxon>
        <taxon>Fungi</taxon>
        <taxon>Dikarya</taxon>
        <taxon>Ascomycota</taxon>
        <taxon>Pezizomycotina</taxon>
        <taxon>Sordariomycetes</taxon>
        <taxon>Hypocreomycetidae</taxon>
        <taxon>Hypocreales</taxon>
        <taxon>Nectriaceae</taxon>
        <taxon>Dactylonectria</taxon>
    </lineage>
</organism>
<dbReference type="Gene3D" id="4.10.240.10">
    <property type="entry name" value="Zn(2)-C6 fungal-type DNA-binding domain"/>
    <property type="match status" value="1"/>
</dbReference>
<dbReference type="OrthoDB" id="2123952at2759"/>
<evidence type="ECO:0000256" key="1">
    <source>
        <dbReference type="ARBA" id="ARBA00022723"/>
    </source>
</evidence>
<dbReference type="EMBL" id="JAGMUV010000024">
    <property type="protein sequence ID" value="KAH7121423.1"/>
    <property type="molecule type" value="Genomic_DNA"/>
</dbReference>
<protein>
    <submittedName>
        <fullName evidence="5">Fungal-specific transcription factor domain-containing protein</fullName>
    </submittedName>
</protein>
<dbReference type="Proteomes" id="UP000738349">
    <property type="component" value="Unassembled WGS sequence"/>
</dbReference>
<feature type="region of interest" description="Disordered" evidence="3">
    <location>
        <begin position="100"/>
        <end position="121"/>
    </location>
</feature>